<dbReference type="OrthoDB" id="259238at2"/>
<dbReference type="PANTHER" id="PTHR12526">
    <property type="entry name" value="GLYCOSYLTRANSFERASE"/>
    <property type="match status" value="1"/>
</dbReference>
<comment type="caution">
    <text evidence="2">The sequence shown here is derived from an EMBL/GenBank/DDBJ whole genome shotgun (WGS) entry which is preliminary data.</text>
</comment>
<dbReference type="RefSeq" id="WP_114366930.1">
    <property type="nucleotide sequence ID" value="NZ_QPEX01000010.1"/>
</dbReference>
<reference evidence="2 3" key="1">
    <citation type="submission" date="2018-07" db="EMBL/GenBank/DDBJ databases">
        <title>Comparative genomes isolates from brazilian mangrove.</title>
        <authorList>
            <person name="De Araujo J.E."/>
            <person name="Taketani R.G."/>
            <person name="Silva M.C.P."/>
            <person name="Lourenco M.V."/>
            <person name="Oliveira V.M."/>
            <person name="Andreote F.D."/>
        </authorList>
    </citation>
    <scope>NUCLEOTIDE SEQUENCE [LARGE SCALE GENOMIC DNA]</scope>
    <source>
        <strain evidence="2 3">HEX PRIS-MGV</strain>
    </source>
</reference>
<dbReference type="Gene3D" id="3.40.50.2000">
    <property type="entry name" value="Glycogen Phosphorylase B"/>
    <property type="match status" value="2"/>
</dbReference>
<dbReference type="InterPro" id="IPR028098">
    <property type="entry name" value="Glyco_trans_4-like_N"/>
</dbReference>
<protein>
    <submittedName>
        <fullName evidence="2">Glycosyltransferase family 1 protein</fullName>
    </submittedName>
</protein>
<dbReference type="AlphaFoldDB" id="A0A368KU67"/>
<dbReference type="GO" id="GO:0016757">
    <property type="term" value="F:glycosyltransferase activity"/>
    <property type="evidence" value="ECO:0007669"/>
    <property type="project" value="UniProtKB-ARBA"/>
</dbReference>
<keyword evidence="2" id="KW-0808">Transferase</keyword>
<gene>
    <name evidence="2" type="ORF">DTL42_01470</name>
</gene>
<feature type="domain" description="Glycosyltransferase subfamily 4-like N-terminal" evidence="1">
    <location>
        <begin position="15"/>
        <end position="166"/>
    </location>
</feature>
<evidence type="ECO:0000259" key="1">
    <source>
        <dbReference type="Pfam" id="PF13439"/>
    </source>
</evidence>
<dbReference type="Pfam" id="PF13439">
    <property type="entry name" value="Glyco_transf_4"/>
    <property type="match status" value="1"/>
</dbReference>
<evidence type="ECO:0000313" key="2">
    <source>
        <dbReference type="EMBL" id="RCS53866.1"/>
    </source>
</evidence>
<dbReference type="Pfam" id="PF13692">
    <property type="entry name" value="Glyco_trans_1_4"/>
    <property type="match status" value="1"/>
</dbReference>
<sequence length="366" mass="39643">MPSVVYLCEYGTIYGGENSMLSGLAELKARGFEVAVACPPDSPLAAQVVSLGFAHRPVVWTDESGRRKPLEVLRDELRQHTADWQVDLVHANSLSVARILGPVERPAGSKFVGHLRDIIKLNRRVVADISRLDEIYCVSTATRDFHLAQGLSAENSCVLHNGIDLAKFSPPAERPDRLPLRLVYIGQLVMRKGVDVLLEGVRLAIAQGADVTLDLYGECHSAKQEAQHYLADLHRSGQTGELAGRVGFRGRTDDAATVLRQADVLVHAARQEPWGRVLLEAAACGLPIVATAVGGTREMFPAGECLLVPPDDPPGIAAALGKLSASYALRKKLGLQARQRMEQLGVSGYADKLVARYQNVLRSPAK</sequence>
<evidence type="ECO:0000313" key="3">
    <source>
        <dbReference type="Proteomes" id="UP000253562"/>
    </source>
</evidence>
<dbReference type="Proteomes" id="UP000253562">
    <property type="component" value="Unassembled WGS sequence"/>
</dbReference>
<dbReference type="CDD" id="cd03801">
    <property type="entry name" value="GT4_PimA-like"/>
    <property type="match status" value="1"/>
</dbReference>
<organism evidence="2 3">
    <name type="scientific">Bremerella cremea</name>
    <dbReference type="NCBI Taxonomy" id="1031537"/>
    <lineage>
        <taxon>Bacteria</taxon>
        <taxon>Pseudomonadati</taxon>
        <taxon>Planctomycetota</taxon>
        <taxon>Planctomycetia</taxon>
        <taxon>Pirellulales</taxon>
        <taxon>Pirellulaceae</taxon>
        <taxon>Bremerella</taxon>
    </lineage>
</organism>
<dbReference type="SUPFAM" id="SSF53756">
    <property type="entry name" value="UDP-Glycosyltransferase/glycogen phosphorylase"/>
    <property type="match status" value="1"/>
</dbReference>
<name>A0A368KU67_9BACT</name>
<proteinExistence type="predicted"/>
<dbReference type="EMBL" id="QPEX01000010">
    <property type="protein sequence ID" value="RCS53866.1"/>
    <property type="molecule type" value="Genomic_DNA"/>
</dbReference>
<accession>A0A368KU67</accession>